<protein>
    <recommendedName>
        <fullName evidence="2 3">Single-stranded DNA-binding protein</fullName>
        <shortName evidence="2">SSB</shortName>
    </recommendedName>
</protein>
<dbReference type="InterPro" id="IPR000424">
    <property type="entry name" value="Primosome_PriB/ssb"/>
</dbReference>
<evidence type="ECO:0000256" key="4">
    <source>
        <dbReference type="SAM" id="MobiDB-lite"/>
    </source>
</evidence>
<comment type="caution">
    <text evidence="2">Lacks conserved residue(s) required for the propagation of feature annotation.</text>
</comment>
<dbReference type="Pfam" id="PF00436">
    <property type="entry name" value="SSB"/>
    <property type="match status" value="1"/>
</dbReference>
<gene>
    <name evidence="5" type="ORF">H6G81_09485</name>
</gene>
<comment type="caution">
    <text evidence="5">The sequence shown here is derived from an EMBL/GenBank/DDBJ whole genome shotgun (WGS) entry which is preliminary data.</text>
</comment>
<dbReference type="HAMAP" id="MF_00984">
    <property type="entry name" value="SSB"/>
    <property type="match status" value="1"/>
</dbReference>
<evidence type="ECO:0000313" key="5">
    <source>
        <dbReference type="EMBL" id="MBD2604754.1"/>
    </source>
</evidence>
<feature type="region of interest" description="Disordered" evidence="4">
    <location>
        <begin position="123"/>
        <end position="142"/>
    </location>
</feature>
<name>A0ABR8GNI1_9CYAN</name>
<dbReference type="InterPro" id="IPR012340">
    <property type="entry name" value="NA-bd_OB-fold"/>
</dbReference>
<dbReference type="PANTHER" id="PTHR10302:SF0">
    <property type="entry name" value="SINGLE-STRANDED DNA-BINDING PROTEIN, MITOCHONDRIAL"/>
    <property type="match status" value="1"/>
</dbReference>
<dbReference type="NCBIfam" id="NF005674">
    <property type="entry name" value="PRK07459.1"/>
    <property type="match status" value="1"/>
</dbReference>
<reference evidence="5 6" key="1">
    <citation type="journal article" date="2020" name="ISME J.">
        <title>Comparative genomics reveals insights into cyanobacterial evolution and habitat adaptation.</title>
        <authorList>
            <person name="Chen M.Y."/>
            <person name="Teng W.K."/>
            <person name="Zhao L."/>
            <person name="Hu C.X."/>
            <person name="Zhou Y.K."/>
            <person name="Han B.P."/>
            <person name="Song L.R."/>
            <person name="Shu W.S."/>
        </authorList>
    </citation>
    <scope>NUCLEOTIDE SEQUENCE [LARGE SCALE GENOMIC DNA]</scope>
    <source>
        <strain evidence="5 6">FACHB-248</strain>
    </source>
</reference>
<comment type="subunit">
    <text evidence="2">Homotetramer.</text>
</comment>
<dbReference type="EMBL" id="JACJTA010000015">
    <property type="protein sequence ID" value="MBD2604754.1"/>
    <property type="molecule type" value="Genomic_DNA"/>
</dbReference>
<evidence type="ECO:0000256" key="1">
    <source>
        <dbReference type="ARBA" id="ARBA00023125"/>
    </source>
</evidence>
<dbReference type="Gene3D" id="2.40.50.140">
    <property type="entry name" value="Nucleic acid-binding proteins"/>
    <property type="match status" value="1"/>
</dbReference>
<proteinExistence type="inferred from homology"/>
<dbReference type="NCBIfam" id="TIGR00621">
    <property type="entry name" value="ssb"/>
    <property type="match status" value="1"/>
</dbReference>
<keyword evidence="6" id="KW-1185">Reference proteome</keyword>
<evidence type="ECO:0000256" key="2">
    <source>
        <dbReference type="HAMAP-Rule" id="MF_00984"/>
    </source>
</evidence>
<organism evidence="5 6">
    <name type="scientific">Scytonema hofmannii FACHB-248</name>
    <dbReference type="NCBI Taxonomy" id="1842502"/>
    <lineage>
        <taxon>Bacteria</taxon>
        <taxon>Bacillati</taxon>
        <taxon>Cyanobacteriota</taxon>
        <taxon>Cyanophyceae</taxon>
        <taxon>Nostocales</taxon>
        <taxon>Scytonemataceae</taxon>
        <taxon>Scytonema</taxon>
    </lineage>
</organism>
<dbReference type="GO" id="GO:0003677">
    <property type="term" value="F:DNA binding"/>
    <property type="evidence" value="ECO:0007669"/>
    <property type="project" value="UniProtKB-KW"/>
</dbReference>
<dbReference type="PANTHER" id="PTHR10302">
    <property type="entry name" value="SINGLE-STRANDED DNA-BINDING PROTEIN"/>
    <property type="match status" value="1"/>
</dbReference>
<dbReference type="Proteomes" id="UP000660380">
    <property type="component" value="Unassembled WGS sequence"/>
</dbReference>
<dbReference type="InterPro" id="IPR011344">
    <property type="entry name" value="ssDNA-bd"/>
</dbReference>
<evidence type="ECO:0000313" key="6">
    <source>
        <dbReference type="Proteomes" id="UP000660380"/>
    </source>
</evidence>
<dbReference type="CDD" id="cd04496">
    <property type="entry name" value="SSB_OBF"/>
    <property type="match status" value="1"/>
</dbReference>
<dbReference type="SUPFAM" id="SSF50249">
    <property type="entry name" value="Nucleic acid-binding proteins"/>
    <property type="match status" value="1"/>
</dbReference>
<sequence length="142" mass="15683">MPDTKAVEAAPVVEEKIELTPQILTLNTVNLVGRVGADPEMRFFESGSVKATLSLAVRRRAKDAPPDWFNIELWGKTAEIAANYVRKGDQVGVTGYLKIDTWNDCTTGTLRSKPIVNANQLHLLGSKQDRPQAEDDTNLDTF</sequence>
<keyword evidence="1 2" id="KW-0238">DNA-binding</keyword>
<accession>A0ABR8GNI1</accession>
<dbReference type="PROSITE" id="PS50935">
    <property type="entry name" value="SSB"/>
    <property type="match status" value="1"/>
</dbReference>
<evidence type="ECO:0000256" key="3">
    <source>
        <dbReference type="RuleBase" id="RU000524"/>
    </source>
</evidence>